<dbReference type="SUPFAM" id="SSF51556">
    <property type="entry name" value="Metallo-dependent hydrolases"/>
    <property type="match status" value="1"/>
</dbReference>
<dbReference type="Gene3D" id="2.30.40.10">
    <property type="entry name" value="Urease, subunit C, domain 1"/>
    <property type="match status" value="1"/>
</dbReference>
<evidence type="ECO:0000259" key="3">
    <source>
        <dbReference type="Pfam" id="PF01979"/>
    </source>
</evidence>
<name>A0A3A9X0P1_9ACTN</name>
<dbReference type="Proteomes" id="UP000268652">
    <property type="component" value="Unassembled WGS sequence"/>
</dbReference>
<accession>A0A3A9X0P1</accession>
<dbReference type="InterPro" id="IPR032466">
    <property type="entry name" value="Metal_Hydrolase"/>
</dbReference>
<gene>
    <name evidence="5" type="ORF">D7318_06775</name>
    <name evidence="4" type="ORF">D7319_03705</name>
</gene>
<evidence type="ECO:0000256" key="1">
    <source>
        <dbReference type="ARBA" id="ARBA00022801"/>
    </source>
</evidence>
<protein>
    <recommendedName>
        <fullName evidence="3">Amidohydrolase-related domain-containing protein</fullName>
    </recommendedName>
</protein>
<dbReference type="AlphaFoldDB" id="A0A3A9X0P1"/>
<comment type="caution">
    <text evidence="4">The sequence shown here is derived from an EMBL/GenBank/DDBJ whole genome shotgun (WGS) entry which is preliminary data.</text>
</comment>
<evidence type="ECO:0000313" key="5">
    <source>
        <dbReference type="EMBL" id="RKN25932.1"/>
    </source>
</evidence>
<dbReference type="Gene3D" id="3.20.20.140">
    <property type="entry name" value="Metal-dependent hydrolases"/>
    <property type="match status" value="1"/>
</dbReference>
<evidence type="ECO:0000313" key="4">
    <source>
        <dbReference type="EMBL" id="RKN12017.1"/>
    </source>
</evidence>
<evidence type="ECO:0000313" key="7">
    <source>
        <dbReference type="Proteomes" id="UP000275024"/>
    </source>
</evidence>
<proteinExistence type="predicted"/>
<dbReference type="InterPro" id="IPR050287">
    <property type="entry name" value="MTA/SAH_deaminase"/>
</dbReference>
<feature type="domain" description="Amidohydrolase-related" evidence="3">
    <location>
        <begin position="53"/>
        <end position="446"/>
    </location>
</feature>
<dbReference type="Pfam" id="PF01979">
    <property type="entry name" value="Amidohydro_1"/>
    <property type="match status" value="1"/>
</dbReference>
<feature type="region of interest" description="Disordered" evidence="2">
    <location>
        <begin position="477"/>
        <end position="507"/>
    </location>
</feature>
<dbReference type="SUPFAM" id="SSF51338">
    <property type="entry name" value="Composite domain of metallo-dependent hydrolases"/>
    <property type="match status" value="2"/>
</dbReference>
<evidence type="ECO:0000256" key="2">
    <source>
        <dbReference type="SAM" id="MobiDB-lite"/>
    </source>
</evidence>
<dbReference type="EMBL" id="RBDX01000002">
    <property type="protein sequence ID" value="RKN12017.1"/>
    <property type="molecule type" value="Genomic_DNA"/>
</dbReference>
<evidence type="ECO:0000313" key="6">
    <source>
        <dbReference type="Proteomes" id="UP000268652"/>
    </source>
</evidence>
<dbReference type="EMBL" id="RBDY01000003">
    <property type="protein sequence ID" value="RKN25932.1"/>
    <property type="molecule type" value="Genomic_DNA"/>
</dbReference>
<dbReference type="Proteomes" id="UP000275024">
    <property type="component" value="Unassembled WGS sequence"/>
</dbReference>
<keyword evidence="6" id="KW-1185">Reference proteome</keyword>
<sequence>MVIRGGTVLVGPPATGRFERADVVVAEGRIAEIRPSGATAPEGAEVLDATGRFVLPGFVDAHHHLWQTTMRGLTAEWDLMDMLWSMRLHHTALHSPDDVHAGTLAGALAALEAGTTTTIDVAHVITTPDHADAGVNGIRESGIRAVWAYGLATPPAAESAFPSERHRMADVERVRGTYFPADSPADLPTGPSADLPTGLRTGVRTGLRTGGAPAARVVMGLAANEIGSVPWETTRGEFRLARELGVLLTAHTNVFGGPDAPREIAWLRHDGLLGPLQLHAHATSSTDEELRWLAESGAAVASTVETELQMGLGHPVFARAMAAGVTVGLGTDIQSNNSGDLFAQMRLAMQCENGRSAERRLASGGVGALRGTAVRPRDVLHLATLGGARALGLGEVTGSLEPGKAADLVLLRHDRLYHRPVTDPFATVVLHCGPGDVDAVLVDGEVLKRDGQLTRRDAPSVMGLIDAAARRLRDAMEREGGPRLDRPDDLPERLAERRAGNLPDWAV</sequence>
<organism evidence="4 7">
    <name type="scientific">Streptomyces radicis</name>
    <dbReference type="NCBI Taxonomy" id="1750517"/>
    <lineage>
        <taxon>Bacteria</taxon>
        <taxon>Bacillati</taxon>
        <taxon>Actinomycetota</taxon>
        <taxon>Actinomycetes</taxon>
        <taxon>Kitasatosporales</taxon>
        <taxon>Streptomycetaceae</taxon>
        <taxon>Streptomyces</taxon>
    </lineage>
</organism>
<dbReference type="InterPro" id="IPR006680">
    <property type="entry name" value="Amidohydro-rel"/>
</dbReference>
<keyword evidence="1" id="KW-0378">Hydrolase</keyword>
<dbReference type="PANTHER" id="PTHR43794">
    <property type="entry name" value="AMINOHYDROLASE SSNA-RELATED"/>
    <property type="match status" value="1"/>
</dbReference>
<dbReference type="GO" id="GO:0016810">
    <property type="term" value="F:hydrolase activity, acting on carbon-nitrogen (but not peptide) bonds"/>
    <property type="evidence" value="ECO:0007669"/>
    <property type="project" value="InterPro"/>
</dbReference>
<reference evidence="6 7" key="1">
    <citation type="submission" date="2018-09" db="EMBL/GenBank/DDBJ databases">
        <title>Streptomyces sp. nov. DS1-2, an endophytic actinomycete isolated from roots of Dendrobium scabrilingue.</title>
        <authorList>
            <person name="Kuncharoen N."/>
            <person name="Kudo T."/>
            <person name="Ohkuma M."/>
            <person name="Yuki M."/>
            <person name="Tanasupawat S."/>
        </authorList>
    </citation>
    <scope>NUCLEOTIDE SEQUENCE [LARGE SCALE GENOMIC DNA]</scope>
    <source>
        <strain evidence="4 7">AZ1-7</strain>
        <strain evidence="5 6">DS1-2</strain>
    </source>
</reference>
<dbReference type="PANTHER" id="PTHR43794:SF11">
    <property type="entry name" value="AMIDOHYDROLASE-RELATED DOMAIN-CONTAINING PROTEIN"/>
    <property type="match status" value="1"/>
</dbReference>
<feature type="compositionally biased region" description="Basic and acidic residues" evidence="2">
    <location>
        <begin position="477"/>
        <end position="499"/>
    </location>
</feature>
<dbReference type="InterPro" id="IPR011059">
    <property type="entry name" value="Metal-dep_hydrolase_composite"/>
</dbReference>